<name>A0A916N8A8_9FLAO</name>
<dbReference type="AlphaFoldDB" id="A0A916N8A8"/>
<gene>
    <name evidence="1" type="ORF">CRYO30217_00169</name>
</gene>
<sequence length="156" mass="17956">MKRTTEIVELLDEYEKIVARAKDMKLISTKNFVGDIIETLVCDELGAEKCSASQKGYDAVRGKDNIQIKYRSANKKGEYKITFKNVTEQNVGFNVLAFCCKTEEGYSIFEIRVSDLPEMKFIKKKKHKVLFLNNKYLSDKNKVIRIDIEKKGANKT</sequence>
<reference evidence="1" key="1">
    <citation type="submission" date="2021-04" db="EMBL/GenBank/DDBJ databases">
        <authorList>
            <person name="Rodrigo-Torres L."/>
            <person name="Arahal R. D."/>
            <person name="Lucena T."/>
        </authorList>
    </citation>
    <scope>NUCLEOTIDE SEQUENCE</scope>
    <source>
        <strain evidence="1">AS29M-1</strain>
    </source>
</reference>
<organism evidence="1 2">
    <name type="scientific">Parvicella tangerina</name>
    <dbReference type="NCBI Taxonomy" id="2829795"/>
    <lineage>
        <taxon>Bacteria</taxon>
        <taxon>Pseudomonadati</taxon>
        <taxon>Bacteroidota</taxon>
        <taxon>Flavobacteriia</taxon>
        <taxon>Flavobacteriales</taxon>
        <taxon>Parvicellaceae</taxon>
        <taxon>Parvicella</taxon>
    </lineage>
</organism>
<dbReference type="RefSeq" id="WP_258540409.1">
    <property type="nucleotide sequence ID" value="NZ_OU015584.1"/>
</dbReference>
<evidence type="ECO:0000313" key="1">
    <source>
        <dbReference type="EMBL" id="CAG5076673.1"/>
    </source>
</evidence>
<proteinExistence type="predicted"/>
<accession>A0A916N8A8</accession>
<dbReference type="EMBL" id="OU015584">
    <property type="protein sequence ID" value="CAG5076673.1"/>
    <property type="molecule type" value="Genomic_DNA"/>
</dbReference>
<keyword evidence="2" id="KW-1185">Reference proteome</keyword>
<dbReference type="Proteomes" id="UP000683507">
    <property type="component" value="Chromosome"/>
</dbReference>
<evidence type="ECO:0000313" key="2">
    <source>
        <dbReference type="Proteomes" id="UP000683507"/>
    </source>
</evidence>
<protein>
    <submittedName>
        <fullName evidence="1">Uncharacterized protein</fullName>
    </submittedName>
</protein>
<dbReference type="KEGG" id="ptan:CRYO30217_00169"/>